<protein>
    <submittedName>
        <fullName evidence="6">Flagellar basal-body rod protein FlgG</fullName>
    </submittedName>
</protein>
<dbReference type="RefSeq" id="WP_072862966.1">
    <property type="nucleotide sequence ID" value="NZ_FQUI01000004.1"/>
</dbReference>
<evidence type="ECO:0000256" key="2">
    <source>
        <dbReference type="RuleBase" id="RU362116"/>
    </source>
</evidence>
<keyword evidence="6" id="KW-0282">Flagellum</keyword>
<dbReference type="InterPro" id="IPR020013">
    <property type="entry name" value="Flagellar_FlgE/F/G"/>
</dbReference>
<dbReference type="Proteomes" id="UP000184334">
    <property type="component" value="Unassembled WGS sequence"/>
</dbReference>
<dbReference type="Pfam" id="PF00460">
    <property type="entry name" value="Flg_bb_rod"/>
    <property type="match status" value="1"/>
</dbReference>
<dbReference type="GO" id="GO:0009425">
    <property type="term" value="C:bacterial-type flagellum basal body"/>
    <property type="evidence" value="ECO:0007669"/>
    <property type="project" value="UniProtKB-SubCell"/>
</dbReference>
<dbReference type="Pfam" id="PF22692">
    <property type="entry name" value="LlgE_F_G_D1"/>
    <property type="match status" value="1"/>
</dbReference>
<dbReference type="EMBL" id="FQUI01000004">
    <property type="protein sequence ID" value="SHE43427.1"/>
    <property type="molecule type" value="Genomic_DNA"/>
</dbReference>
<dbReference type="AlphaFoldDB" id="A0A1M4TGJ5"/>
<evidence type="ECO:0000259" key="5">
    <source>
        <dbReference type="Pfam" id="PF22692"/>
    </source>
</evidence>
<dbReference type="PANTHER" id="PTHR30435">
    <property type="entry name" value="FLAGELLAR PROTEIN"/>
    <property type="match status" value="1"/>
</dbReference>
<dbReference type="SUPFAM" id="SSF117143">
    <property type="entry name" value="Flagellar hook protein flgE"/>
    <property type="match status" value="1"/>
</dbReference>
<accession>A0A1M4TGJ5</accession>
<organism evidence="6 7">
    <name type="scientific">Marinitoga hydrogenitolerans (strain DSM 16785 / JCM 12826 / AT1271)</name>
    <dbReference type="NCBI Taxonomy" id="1122195"/>
    <lineage>
        <taxon>Bacteria</taxon>
        <taxon>Thermotogati</taxon>
        <taxon>Thermotogota</taxon>
        <taxon>Thermotogae</taxon>
        <taxon>Petrotogales</taxon>
        <taxon>Petrotogaceae</taxon>
        <taxon>Marinitoga</taxon>
    </lineage>
</organism>
<evidence type="ECO:0000313" key="7">
    <source>
        <dbReference type="Proteomes" id="UP000184334"/>
    </source>
</evidence>
<evidence type="ECO:0000313" key="6">
    <source>
        <dbReference type="EMBL" id="SHE43427.1"/>
    </source>
</evidence>
<dbReference type="InterPro" id="IPR001444">
    <property type="entry name" value="Flag_bb_rod_N"/>
</dbReference>
<evidence type="ECO:0000256" key="1">
    <source>
        <dbReference type="ARBA" id="ARBA00009677"/>
    </source>
</evidence>
<dbReference type="OrthoDB" id="9804559at2"/>
<evidence type="ECO:0000259" key="3">
    <source>
        <dbReference type="Pfam" id="PF00460"/>
    </source>
</evidence>
<name>A0A1M4TGJ5_MARH1</name>
<comment type="subcellular location">
    <subcellularLocation>
        <location evidence="2">Bacterial flagellum basal body</location>
    </subcellularLocation>
</comment>
<proteinExistence type="inferred from homology"/>
<dbReference type="Pfam" id="PF06429">
    <property type="entry name" value="Flg_bbr_C"/>
    <property type="match status" value="1"/>
</dbReference>
<dbReference type="InterPro" id="IPR010930">
    <property type="entry name" value="Flg_bb/hook_C_dom"/>
</dbReference>
<reference evidence="6" key="1">
    <citation type="submission" date="2016-11" db="EMBL/GenBank/DDBJ databases">
        <authorList>
            <person name="Varghese N."/>
            <person name="Submissions S."/>
        </authorList>
    </citation>
    <scope>NUCLEOTIDE SEQUENCE [LARGE SCALE GENOMIC DNA]</scope>
    <source>
        <strain evidence="6">DSM 16785</strain>
    </source>
</reference>
<keyword evidence="7" id="KW-1185">Reference proteome</keyword>
<feature type="domain" description="Flagellar hook protein FlgE/F/G-like D1" evidence="5">
    <location>
        <begin position="94"/>
        <end position="155"/>
    </location>
</feature>
<keyword evidence="6" id="KW-0966">Cell projection</keyword>
<feature type="domain" description="Flagellar basal body rod protein N-terminal" evidence="3">
    <location>
        <begin position="5"/>
        <end position="35"/>
    </location>
</feature>
<comment type="caution">
    <text evidence="6">The sequence shown here is derived from an EMBL/GenBank/DDBJ whole genome shotgun (WGS) entry which is preliminary data.</text>
</comment>
<comment type="similarity">
    <text evidence="1 2">Belongs to the flagella basal body rod proteins family.</text>
</comment>
<dbReference type="InterPro" id="IPR037925">
    <property type="entry name" value="FlgE/F/G-like"/>
</dbReference>
<keyword evidence="6" id="KW-0969">Cilium</keyword>
<feature type="domain" description="Flagellar basal-body/hook protein C-terminal" evidence="4">
    <location>
        <begin position="196"/>
        <end position="238"/>
    </location>
</feature>
<dbReference type="NCBIfam" id="TIGR03506">
    <property type="entry name" value="FlgEFG_subfam"/>
    <property type="match status" value="1"/>
</dbReference>
<gene>
    <name evidence="6" type="ORF">SAMN02745164_00428</name>
</gene>
<dbReference type="PANTHER" id="PTHR30435:SF19">
    <property type="entry name" value="FLAGELLAR BASAL-BODY ROD PROTEIN FLGG"/>
    <property type="match status" value="1"/>
</dbReference>
<dbReference type="InterPro" id="IPR053967">
    <property type="entry name" value="LlgE_F_G-like_D1"/>
</dbReference>
<sequence>MNRGLYISTMGMLANMAQLDNISNNLSNADTVGYKKDETMFKAYLEKEFRNYDSNDIKKGKHIGYMETALIADETKPILSQGQIVKTNNPLDFAIFGYGFFKIERNSQFFYSRNGEFKKDLNGFLVTSDGDYVLDSNNQRIQLPKDFTVDESGNIYNGTQFTGQKISIVNLNAPSKFGNNLFTGEEIASNNFKIIQGSIEKSNVNTLKEMINLINANRAFSIMEKSIQTQDLMTGKIIESAQRI</sequence>
<dbReference type="GO" id="GO:0071978">
    <property type="term" value="P:bacterial-type flagellum-dependent swarming motility"/>
    <property type="evidence" value="ECO:0007669"/>
    <property type="project" value="TreeGrafter"/>
</dbReference>
<keyword evidence="2" id="KW-0975">Bacterial flagellum</keyword>
<dbReference type="STRING" id="1122195.SAMN02745164_00428"/>
<evidence type="ECO:0000259" key="4">
    <source>
        <dbReference type="Pfam" id="PF06429"/>
    </source>
</evidence>